<evidence type="ECO:0000313" key="4">
    <source>
        <dbReference type="Proteomes" id="UP000494040"/>
    </source>
</evidence>
<dbReference type="EnsemblMetazoa" id="XM_014397873.2">
    <property type="protein sequence ID" value="XP_014253359.1"/>
    <property type="gene ID" value="LOC106668783"/>
</dbReference>
<dbReference type="GO" id="GO:0046872">
    <property type="term" value="F:metal ion binding"/>
    <property type="evidence" value="ECO:0007669"/>
    <property type="project" value="InterPro"/>
</dbReference>
<keyword evidence="4" id="KW-1185">Reference proteome</keyword>
<dbReference type="Pfam" id="PF00675">
    <property type="entry name" value="Peptidase_M16"/>
    <property type="match status" value="1"/>
</dbReference>
<proteinExistence type="predicted"/>
<dbReference type="InterPro" id="IPR007863">
    <property type="entry name" value="Peptidase_M16_C"/>
</dbReference>
<dbReference type="SUPFAM" id="SSF63411">
    <property type="entry name" value="LuxS/MPP-like metallohydrolase"/>
    <property type="match status" value="4"/>
</dbReference>
<dbReference type="InterPro" id="IPR011249">
    <property type="entry name" value="Metalloenz_LuxS/M16"/>
</dbReference>
<reference evidence="3" key="1">
    <citation type="submission" date="2022-01" db="UniProtKB">
        <authorList>
            <consortium name="EnsemblMetazoa"/>
        </authorList>
    </citation>
    <scope>IDENTIFICATION</scope>
</reference>
<organism evidence="3 4">
    <name type="scientific">Cimex lectularius</name>
    <name type="common">Bed bug</name>
    <name type="synonym">Acanthia lectularia</name>
    <dbReference type="NCBI Taxonomy" id="79782"/>
    <lineage>
        <taxon>Eukaryota</taxon>
        <taxon>Metazoa</taxon>
        <taxon>Ecdysozoa</taxon>
        <taxon>Arthropoda</taxon>
        <taxon>Hexapoda</taxon>
        <taxon>Insecta</taxon>
        <taxon>Pterygota</taxon>
        <taxon>Neoptera</taxon>
        <taxon>Paraneoptera</taxon>
        <taxon>Hemiptera</taxon>
        <taxon>Heteroptera</taxon>
        <taxon>Panheteroptera</taxon>
        <taxon>Cimicomorpha</taxon>
        <taxon>Cimicidae</taxon>
        <taxon>Cimex</taxon>
    </lineage>
</organism>
<dbReference type="OrthoDB" id="4953at2759"/>
<dbReference type="Pfam" id="PF05193">
    <property type="entry name" value="Peptidase_M16_C"/>
    <property type="match status" value="1"/>
</dbReference>
<dbReference type="AlphaFoldDB" id="A0A8I6S4R6"/>
<dbReference type="RefSeq" id="XP_014253359.1">
    <property type="nucleotide sequence ID" value="XM_014397873.2"/>
</dbReference>
<evidence type="ECO:0000259" key="2">
    <source>
        <dbReference type="Pfam" id="PF05193"/>
    </source>
</evidence>
<feature type="domain" description="Peptidase M16 N-terminal" evidence="1">
    <location>
        <begin position="60"/>
        <end position="146"/>
    </location>
</feature>
<dbReference type="InterPro" id="IPR011765">
    <property type="entry name" value="Pept_M16_N"/>
</dbReference>
<dbReference type="GeneID" id="106668783"/>
<protein>
    <recommendedName>
        <fullName evidence="5">Presequence protease, mitochondrial</fullName>
    </recommendedName>
</protein>
<dbReference type="PANTHER" id="PTHR43016:SF16">
    <property type="entry name" value="METALLOPROTEASE, PUTATIVE (AFU_ORTHOLOGUE AFUA_4G07610)-RELATED"/>
    <property type="match status" value="1"/>
</dbReference>
<dbReference type="PANTHER" id="PTHR43016">
    <property type="entry name" value="PRESEQUENCE PROTEASE"/>
    <property type="match status" value="1"/>
</dbReference>
<dbReference type="Proteomes" id="UP000494040">
    <property type="component" value="Unassembled WGS sequence"/>
</dbReference>
<evidence type="ECO:0000313" key="3">
    <source>
        <dbReference type="EnsemblMetazoa" id="XP_014253359.1"/>
    </source>
</evidence>
<accession>A0A8I6S4R6</accession>
<evidence type="ECO:0000259" key="1">
    <source>
        <dbReference type="Pfam" id="PF00675"/>
    </source>
</evidence>
<dbReference type="KEGG" id="clec:106668783"/>
<dbReference type="Gene3D" id="3.30.830.10">
    <property type="entry name" value="Metalloenzyme, LuxS/M16 peptidase-like"/>
    <property type="match status" value="4"/>
</dbReference>
<evidence type="ECO:0008006" key="5">
    <source>
        <dbReference type="Google" id="ProtNLM"/>
    </source>
</evidence>
<dbReference type="OMA" id="WEGFARI"/>
<name>A0A8I6S4R6_CIMLE</name>
<dbReference type="FunFam" id="3.30.830.10:FF:000031">
    <property type="entry name" value="Putative zinc metalloprotease"/>
    <property type="match status" value="1"/>
</dbReference>
<dbReference type="FunFam" id="3.30.830.10:FF:000015">
    <property type="entry name" value="Putative zinc metalloprotease"/>
    <property type="match status" value="1"/>
</dbReference>
<feature type="domain" description="Peptidase M16 C-terminal" evidence="2">
    <location>
        <begin position="206"/>
        <end position="382"/>
    </location>
</feature>
<sequence>MPVEENSQPKAYGNFRLMTTSLSNNTIPVYKYVSEKTGLTVVIGEIEGPLVNGYICFGTEAHDDDGLPHTLEHLIFLGSEDYPYKGVLDLLANRCLASGTNAWTDTDHTCYTMTTAGEAGFLSLLPIYLDHVFFPTLTESAFITEVYHINGEGKDGGVVFTEMQGVENTAEEVVSCNMLKLVYPGKCGYKSRTGGVMENLRTSTNNDKVKAYHKQFYRPENCFIIIAGCTNPLNVLKVLGPIEEKILSKGDRGGYVRPWQSIVPPLLESTELEVEYPSDDQSNGMVHIGWRGPSVVKEYYKFNALSTLLKYLTDTPVSPLPKAFVDIQDPYCSRVSYSLTENSESLMMIQFSNVPLDKINLIKDKLFELLGDFVKNTDKQLDMKRLATVIHRSRLESMANLEDTPYDLIAFTVIGFMLYGNTKEDFHQRLNYISDLDKMEKEPAEFWLDLLKTYFIDGVSVTIKGIPSIQAQKKIAEEEEERVIKRVKEFGPEGLANLEKTVEKAVAQNNEPPPDEMLKFVPVPSIDSIHFHSIKCYTSKSPDADPRFSFNKVPLNMQLTDLHTNFAYIYVLMDSSKIKSDLRPYLNLLTSSFLQSPVQRGDTLVPYEEVVHQLEEDTVAAEIRIGVTSGKTFNCGPYPDTVCLMLQVEPKKYDKGIKWLKEILYNVVITTERLKIIAMKIINDVPEYKRSGSKMVYDLLKGILFGKENNHYGTNVLVQYNFLTQVLSRLDEKDGIEAVLKEIQNVRDVLTNPENMTAHLAVNLDILTKHFSDPAAIWEHFLPTGLSPIRVPMNSTPEWKIIKENLKESCVTGIGSVESSFLCMASPCITDYNHPDLAPLLVFLQYVSQFEGPMWKLIRGLGFAYSYYIIPRPSQGKLFFSLYRASNIIGAYKQAKLILEERLKPNTEWDQNLFESAKSSVIYETVQKEKCIGNVVTEALLSFFKSVSPDYNRKLVKKLSNVSIEDLVKIGPKYIAPMFDPDVTRVSVVCHPSKVEEISKNLNELGLRTTPYSTVEESFAVLW</sequence>